<dbReference type="InterPro" id="IPR006140">
    <property type="entry name" value="D-isomer_DH_NAD-bd"/>
</dbReference>
<name>A0ABY5SHC6_9BACL</name>
<comment type="similarity">
    <text evidence="1 3">Belongs to the D-isomer specific 2-hydroxyacid dehydrogenase family.</text>
</comment>
<dbReference type="SUPFAM" id="SSF51735">
    <property type="entry name" value="NAD(P)-binding Rossmann-fold domains"/>
    <property type="match status" value="1"/>
</dbReference>
<accession>A0ABY5SHC6</accession>
<reference evidence="6" key="1">
    <citation type="submission" date="2022-01" db="EMBL/GenBank/DDBJ databases">
        <title>Paenibacillus spongiae sp. nov., isolated from marine sponge.</title>
        <authorList>
            <person name="Li Z."/>
            <person name="Zhang M."/>
        </authorList>
    </citation>
    <scope>NUCLEOTIDE SEQUENCE</scope>
    <source>
        <strain evidence="6">PHS-Z3</strain>
    </source>
</reference>
<dbReference type="Gene3D" id="3.40.50.720">
    <property type="entry name" value="NAD(P)-binding Rossmann-like Domain"/>
    <property type="match status" value="2"/>
</dbReference>
<evidence type="ECO:0000256" key="1">
    <source>
        <dbReference type="ARBA" id="ARBA00005854"/>
    </source>
</evidence>
<proteinExistence type="inferred from homology"/>
<evidence type="ECO:0000256" key="2">
    <source>
        <dbReference type="ARBA" id="ARBA00023002"/>
    </source>
</evidence>
<keyword evidence="2 3" id="KW-0560">Oxidoreductase</keyword>
<dbReference type="PANTHER" id="PTHR10996">
    <property type="entry name" value="2-HYDROXYACID DEHYDROGENASE-RELATED"/>
    <property type="match status" value="1"/>
</dbReference>
<dbReference type="SUPFAM" id="SSF52283">
    <property type="entry name" value="Formate/glycerate dehydrogenase catalytic domain-like"/>
    <property type="match status" value="1"/>
</dbReference>
<dbReference type="InterPro" id="IPR029752">
    <property type="entry name" value="D-isomer_DH_CS1"/>
</dbReference>
<dbReference type="Proteomes" id="UP001057877">
    <property type="component" value="Chromosome"/>
</dbReference>
<evidence type="ECO:0000313" key="7">
    <source>
        <dbReference type="Proteomes" id="UP001057877"/>
    </source>
</evidence>
<evidence type="ECO:0000313" key="6">
    <source>
        <dbReference type="EMBL" id="UVI32870.1"/>
    </source>
</evidence>
<evidence type="ECO:0000259" key="5">
    <source>
        <dbReference type="Pfam" id="PF02826"/>
    </source>
</evidence>
<dbReference type="EMBL" id="CP091430">
    <property type="protein sequence ID" value="UVI32870.1"/>
    <property type="molecule type" value="Genomic_DNA"/>
</dbReference>
<evidence type="ECO:0000256" key="3">
    <source>
        <dbReference type="RuleBase" id="RU003719"/>
    </source>
</evidence>
<gene>
    <name evidence="6" type="ORF">L1F29_14000</name>
</gene>
<dbReference type="PROSITE" id="PS00065">
    <property type="entry name" value="D_2_HYDROXYACID_DH_1"/>
    <property type="match status" value="1"/>
</dbReference>
<feature type="domain" description="D-isomer specific 2-hydroxyacid dehydrogenase catalytic" evidence="4">
    <location>
        <begin position="5"/>
        <end position="318"/>
    </location>
</feature>
<dbReference type="InterPro" id="IPR006139">
    <property type="entry name" value="D-isomer_2_OHA_DH_cat_dom"/>
</dbReference>
<dbReference type="PANTHER" id="PTHR10996:SF283">
    <property type="entry name" value="GLYOXYLATE_HYDROXYPYRUVATE REDUCTASE B"/>
    <property type="match status" value="1"/>
</dbReference>
<protein>
    <submittedName>
        <fullName evidence="6">D-glycerate dehydrogenase</fullName>
    </submittedName>
</protein>
<sequence>MKPVVFIDKIVPAEVEAYIAEYCEIDKWTSEAPIPRDVLLNKLEKANGLLTSNARIDAELLEHSPQLQAVSSISVGYNHFDIAAMQRRGVIGTNTPHVLNDTVADLVLALMLGTARRVAELDCYVKEGRWKPGDGATLFGTDVHHASLGIIGMGRIGESIAKRARFGFDMDVSYYNRSRKPNVEEQLGVRYSPLNELLAESDFIVLMAPLNEATQRMIGRTQFQLMKPSAIFINASRGQTVDEEALIEALQEGWISAAGLDVYEKEPLDPAHPFLSMPNVLTLPHIGSATAKTRFDMGMLAAQNLVAALNGLTPPNLVEEFQ</sequence>
<keyword evidence="7" id="KW-1185">Reference proteome</keyword>
<organism evidence="6 7">
    <name type="scientific">Paenibacillus spongiae</name>
    <dbReference type="NCBI Taxonomy" id="2909671"/>
    <lineage>
        <taxon>Bacteria</taxon>
        <taxon>Bacillati</taxon>
        <taxon>Bacillota</taxon>
        <taxon>Bacilli</taxon>
        <taxon>Bacillales</taxon>
        <taxon>Paenibacillaceae</taxon>
        <taxon>Paenibacillus</taxon>
    </lineage>
</organism>
<dbReference type="Pfam" id="PF00389">
    <property type="entry name" value="2-Hacid_dh"/>
    <property type="match status" value="1"/>
</dbReference>
<feature type="domain" description="D-isomer specific 2-hydroxyacid dehydrogenase NAD-binding" evidence="5">
    <location>
        <begin position="108"/>
        <end position="287"/>
    </location>
</feature>
<dbReference type="InterPro" id="IPR050223">
    <property type="entry name" value="D-isomer_2-hydroxyacid_DH"/>
</dbReference>
<dbReference type="Pfam" id="PF02826">
    <property type="entry name" value="2-Hacid_dh_C"/>
    <property type="match status" value="1"/>
</dbReference>
<dbReference type="RefSeq" id="WP_258388921.1">
    <property type="nucleotide sequence ID" value="NZ_CP091430.1"/>
</dbReference>
<dbReference type="CDD" id="cd05301">
    <property type="entry name" value="GDH"/>
    <property type="match status" value="1"/>
</dbReference>
<evidence type="ECO:0000259" key="4">
    <source>
        <dbReference type="Pfam" id="PF00389"/>
    </source>
</evidence>
<dbReference type="InterPro" id="IPR036291">
    <property type="entry name" value="NAD(P)-bd_dom_sf"/>
</dbReference>